<dbReference type="OrthoDB" id="431202at2759"/>
<accession>A0A9W9ZWM5</accession>
<evidence type="ECO:0000313" key="2">
    <source>
        <dbReference type="EMBL" id="KAJ7388865.1"/>
    </source>
</evidence>
<reference evidence="2" key="1">
    <citation type="submission" date="2023-01" db="EMBL/GenBank/DDBJ databases">
        <title>Genome assembly of the deep-sea coral Lophelia pertusa.</title>
        <authorList>
            <person name="Herrera S."/>
            <person name="Cordes E."/>
        </authorList>
    </citation>
    <scope>NUCLEOTIDE SEQUENCE</scope>
    <source>
        <strain evidence="2">USNM1676648</strain>
        <tissue evidence="2">Polyp</tissue>
    </source>
</reference>
<dbReference type="PANTHER" id="PTHR31735:SF1">
    <property type="entry name" value="VACUOLAR MEMBRANE PROTEIN YPL162C"/>
    <property type="match status" value="1"/>
</dbReference>
<dbReference type="AlphaFoldDB" id="A0A9W9ZWM5"/>
<protein>
    <recommendedName>
        <fullName evidence="4">Store-operated calcium entry regulator STIMATE</fullName>
    </recommendedName>
</protein>
<gene>
    <name evidence="2" type="ORF">OS493_035205</name>
</gene>
<dbReference type="Pfam" id="PF12400">
    <property type="entry name" value="STIMATE"/>
    <property type="match status" value="1"/>
</dbReference>
<evidence type="ECO:0000256" key="1">
    <source>
        <dbReference type="SAM" id="Phobius"/>
    </source>
</evidence>
<keyword evidence="1" id="KW-0812">Transmembrane</keyword>
<feature type="transmembrane region" description="Helical" evidence="1">
    <location>
        <begin position="70"/>
        <end position="89"/>
    </location>
</feature>
<dbReference type="InterPro" id="IPR022127">
    <property type="entry name" value="STIMATE/YPL162C"/>
</dbReference>
<keyword evidence="1" id="KW-1133">Transmembrane helix</keyword>
<comment type="caution">
    <text evidence="2">The sequence shown here is derived from an EMBL/GenBank/DDBJ whole genome shotgun (WGS) entry which is preliminary data.</text>
</comment>
<keyword evidence="1" id="KW-0472">Membrane</keyword>
<sequence length="152" mass="17838">MNCMIVLYSTKEYKVGNPPQCKAWAGQCALYLWVVIIEKATITLLVQLHFWKQVREFILLPVKNYPKVELAISMLIIPFVFNAIMFWVVDNFLMQKKKKLLQKEDTRSKVKYERRSVVNGSDEEAVLLDNTVEGESITIPEENIYHRDTVRR</sequence>
<organism evidence="2 3">
    <name type="scientific">Desmophyllum pertusum</name>
    <dbReference type="NCBI Taxonomy" id="174260"/>
    <lineage>
        <taxon>Eukaryota</taxon>
        <taxon>Metazoa</taxon>
        <taxon>Cnidaria</taxon>
        <taxon>Anthozoa</taxon>
        <taxon>Hexacorallia</taxon>
        <taxon>Scleractinia</taxon>
        <taxon>Caryophylliina</taxon>
        <taxon>Caryophylliidae</taxon>
        <taxon>Desmophyllum</taxon>
    </lineage>
</organism>
<evidence type="ECO:0000313" key="3">
    <source>
        <dbReference type="Proteomes" id="UP001163046"/>
    </source>
</evidence>
<proteinExistence type="predicted"/>
<dbReference type="EMBL" id="MU825448">
    <property type="protein sequence ID" value="KAJ7388865.1"/>
    <property type="molecule type" value="Genomic_DNA"/>
</dbReference>
<dbReference type="GO" id="GO:0016020">
    <property type="term" value="C:membrane"/>
    <property type="evidence" value="ECO:0007669"/>
    <property type="project" value="TreeGrafter"/>
</dbReference>
<keyword evidence="3" id="KW-1185">Reference proteome</keyword>
<evidence type="ECO:0008006" key="4">
    <source>
        <dbReference type="Google" id="ProtNLM"/>
    </source>
</evidence>
<name>A0A9W9ZWM5_9CNID</name>
<feature type="transmembrane region" description="Helical" evidence="1">
    <location>
        <begin position="30"/>
        <end position="50"/>
    </location>
</feature>
<dbReference type="Proteomes" id="UP001163046">
    <property type="component" value="Unassembled WGS sequence"/>
</dbReference>
<dbReference type="PANTHER" id="PTHR31735">
    <property type="entry name" value="VACUOLAR MEMBRANE PROTEIN YPL162C"/>
    <property type="match status" value="1"/>
</dbReference>